<sequence length="241" mass="27851">SRGVATACMAPPANQFSYARSRKERLLRFVLRRRPCAWLLLIELALTVLLCAASYLLFMRDLRILDEHEKIKRENKMLDEYKAYKPFMGCVYEVDGDGSYDTRDCIKDDDERAYMKKVYNVKKGKNCITRVDHVPCSLRQSKIYNFNVEHLEQFPQCAGIRRVNISTVVTARTYIFSSLARPIDDVIVANHCSPTFSLRTLGVACTPQSLSVGNFKGFQWIFSTSHLHYVYIHICIYILLQ</sequence>
<feature type="transmembrane region" description="Helical" evidence="1">
    <location>
        <begin position="37"/>
        <end position="58"/>
    </location>
</feature>
<protein>
    <submittedName>
        <fullName evidence="3">Uncharacterized protein</fullName>
    </submittedName>
</protein>
<dbReference type="Proteomes" id="UP000887569">
    <property type="component" value="Unplaced"/>
</dbReference>
<keyword evidence="1" id="KW-0472">Membrane</keyword>
<evidence type="ECO:0000313" key="3">
    <source>
        <dbReference type="WBParaSite" id="PgR008_g004_t01"/>
    </source>
</evidence>
<proteinExistence type="predicted"/>
<dbReference type="AlphaFoldDB" id="A0A915AGC7"/>
<keyword evidence="1" id="KW-1133">Transmembrane helix</keyword>
<keyword evidence="1" id="KW-0812">Transmembrane</keyword>
<keyword evidence="2" id="KW-1185">Reference proteome</keyword>
<evidence type="ECO:0000313" key="2">
    <source>
        <dbReference type="Proteomes" id="UP000887569"/>
    </source>
</evidence>
<accession>A0A915AGC7</accession>
<evidence type="ECO:0000256" key="1">
    <source>
        <dbReference type="SAM" id="Phobius"/>
    </source>
</evidence>
<reference evidence="3" key="1">
    <citation type="submission" date="2022-11" db="UniProtKB">
        <authorList>
            <consortium name="WormBaseParasite"/>
        </authorList>
    </citation>
    <scope>IDENTIFICATION</scope>
</reference>
<dbReference type="WBParaSite" id="PgR008_g004_t01">
    <property type="protein sequence ID" value="PgR008_g004_t01"/>
    <property type="gene ID" value="PgR008_g004"/>
</dbReference>
<name>A0A915AGC7_PARUN</name>
<organism evidence="2 3">
    <name type="scientific">Parascaris univalens</name>
    <name type="common">Nematode worm</name>
    <dbReference type="NCBI Taxonomy" id="6257"/>
    <lineage>
        <taxon>Eukaryota</taxon>
        <taxon>Metazoa</taxon>
        <taxon>Ecdysozoa</taxon>
        <taxon>Nematoda</taxon>
        <taxon>Chromadorea</taxon>
        <taxon>Rhabditida</taxon>
        <taxon>Spirurina</taxon>
        <taxon>Ascaridomorpha</taxon>
        <taxon>Ascaridoidea</taxon>
        <taxon>Ascarididae</taxon>
        <taxon>Parascaris</taxon>
    </lineage>
</organism>